<dbReference type="Gene3D" id="3.40.470.10">
    <property type="entry name" value="Uracil-DNA glycosylase-like domain"/>
    <property type="match status" value="1"/>
</dbReference>
<dbReference type="NCBIfam" id="TIGR04274">
    <property type="entry name" value="hypoxanDNAglyco"/>
    <property type="match status" value="1"/>
</dbReference>
<dbReference type="InterPro" id="IPR026353">
    <property type="entry name" value="Hypoxan-DNA_Glyclase"/>
</dbReference>
<dbReference type="InterPro" id="IPR005122">
    <property type="entry name" value="Uracil-DNA_glycosylase-like"/>
</dbReference>
<reference evidence="2" key="1">
    <citation type="submission" date="2020-10" db="EMBL/GenBank/DDBJ databases">
        <authorList>
            <person name="Gilroy R."/>
        </authorList>
    </citation>
    <scope>NUCLEOTIDE SEQUENCE</scope>
    <source>
        <strain evidence="2">14508</strain>
    </source>
</reference>
<dbReference type="InterPro" id="IPR036895">
    <property type="entry name" value="Uracil-DNA_glycosylase-like_sf"/>
</dbReference>
<evidence type="ECO:0000313" key="3">
    <source>
        <dbReference type="Proteomes" id="UP000886893"/>
    </source>
</evidence>
<evidence type="ECO:0000259" key="1">
    <source>
        <dbReference type="Pfam" id="PF03167"/>
    </source>
</evidence>
<organism evidence="2 3">
    <name type="scientific">Candidatus Caccosoma faecigallinarum</name>
    <dbReference type="NCBI Taxonomy" id="2840720"/>
    <lineage>
        <taxon>Bacteria</taxon>
        <taxon>Bacillati</taxon>
        <taxon>Bacillota</taxon>
        <taxon>Bacillota incertae sedis</taxon>
        <taxon>Candidatus Caccosoma</taxon>
    </lineage>
</organism>
<dbReference type="EC" id="3.2.2.15" evidence="2"/>
<proteinExistence type="predicted"/>
<dbReference type="Pfam" id="PF03167">
    <property type="entry name" value="UDG"/>
    <property type="match status" value="1"/>
</dbReference>
<dbReference type="EMBL" id="DVKI01000151">
    <property type="protein sequence ID" value="HIT17688.1"/>
    <property type="molecule type" value="Genomic_DNA"/>
</dbReference>
<gene>
    <name evidence="2" type="ORF">IAD04_04885</name>
</gene>
<feature type="domain" description="Uracil-DNA glycosylase-like" evidence="1">
    <location>
        <begin position="13"/>
        <end position="148"/>
    </location>
</feature>
<evidence type="ECO:0000313" key="2">
    <source>
        <dbReference type="EMBL" id="HIT17688.1"/>
    </source>
</evidence>
<keyword evidence="2" id="KW-0378">Hydrolase</keyword>
<dbReference type="Proteomes" id="UP000886893">
    <property type="component" value="Unassembled WGS sequence"/>
</dbReference>
<name>A0A9D1GAC3_9FIRM</name>
<protein>
    <submittedName>
        <fullName evidence="2">DNA-deoxyinosine glycosylase</fullName>
        <ecNumber evidence="2">3.2.2.15</ecNumber>
    </submittedName>
</protein>
<keyword evidence="2" id="KW-0326">Glycosidase</keyword>
<dbReference type="SUPFAM" id="SSF52141">
    <property type="entry name" value="Uracil-DNA glycosylase-like"/>
    <property type="match status" value="1"/>
</dbReference>
<reference evidence="2" key="2">
    <citation type="journal article" date="2021" name="PeerJ">
        <title>Extensive microbial diversity within the chicken gut microbiome revealed by metagenomics and culture.</title>
        <authorList>
            <person name="Gilroy R."/>
            <person name="Ravi A."/>
            <person name="Getino M."/>
            <person name="Pursley I."/>
            <person name="Horton D.L."/>
            <person name="Alikhan N.F."/>
            <person name="Baker D."/>
            <person name="Gharbi K."/>
            <person name="Hall N."/>
            <person name="Watson M."/>
            <person name="Adriaenssens E.M."/>
            <person name="Foster-Nyarko E."/>
            <person name="Jarju S."/>
            <person name="Secka A."/>
            <person name="Antonio M."/>
            <person name="Oren A."/>
            <person name="Chaudhuri R.R."/>
            <person name="La Ragione R."/>
            <person name="Hildebrand F."/>
            <person name="Pallen M.J."/>
        </authorList>
    </citation>
    <scope>NUCLEOTIDE SEQUENCE</scope>
    <source>
        <strain evidence="2">14508</strain>
    </source>
</reference>
<dbReference type="AlphaFoldDB" id="A0A9D1GAC3"/>
<sequence length="178" mass="20995">MQKEFVQHPFQPVYDKHSQILILGSFPSIVSRKQQFYYMNPQNRFWKILDALFHTSFYESTKEEKIKQLKQYHIALYDVIESCMIVNSSDASIQNVKPIPLYQLLKQTEISTIYLNGKTAYQNFLKFFPELKLYSHLLPSSSSANARYSLKQLIESWKIIQDPLLKQNELPLKLQLSI</sequence>
<dbReference type="CDD" id="cd10032">
    <property type="entry name" value="UDG-F6_HDG"/>
    <property type="match status" value="1"/>
</dbReference>
<accession>A0A9D1GAC3</accession>
<comment type="caution">
    <text evidence="2">The sequence shown here is derived from an EMBL/GenBank/DDBJ whole genome shotgun (WGS) entry which is preliminary data.</text>
</comment>
<dbReference type="GO" id="GO:0033958">
    <property type="term" value="F:DNA-deoxyinosine glycosylase activity"/>
    <property type="evidence" value="ECO:0007669"/>
    <property type="project" value="UniProtKB-EC"/>
</dbReference>